<evidence type="ECO:0000313" key="3">
    <source>
        <dbReference type="Proteomes" id="UP000179076"/>
    </source>
</evidence>
<name>A0A1F6V8V3_9PROT</name>
<dbReference type="Pfam" id="PF20332">
    <property type="entry name" value="DUF6627"/>
    <property type="match status" value="1"/>
</dbReference>
<evidence type="ECO:0000313" key="2">
    <source>
        <dbReference type="EMBL" id="OGI66032.1"/>
    </source>
</evidence>
<feature type="transmembrane region" description="Helical" evidence="1">
    <location>
        <begin position="99"/>
        <end position="118"/>
    </location>
</feature>
<organism evidence="2 3">
    <name type="scientific">Candidatus Muproteobacteria bacterium RBG_16_60_9</name>
    <dbReference type="NCBI Taxonomy" id="1817755"/>
    <lineage>
        <taxon>Bacteria</taxon>
        <taxon>Pseudomonadati</taxon>
        <taxon>Pseudomonadota</taxon>
        <taxon>Candidatus Muproteobacteria</taxon>
    </lineage>
</organism>
<dbReference type="Proteomes" id="UP000179076">
    <property type="component" value="Unassembled WGS sequence"/>
</dbReference>
<dbReference type="EMBL" id="MFSP01000097">
    <property type="protein sequence ID" value="OGI66032.1"/>
    <property type="molecule type" value="Genomic_DNA"/>
</dbReference>
<evidence type="ECO:0008006" key="4">
    <source>
        <dbReference type="Google" id="ProtNLM"/>
    </source>
</evidence>
<dbReference type="InterPro" id="IPR046735">
    <property type="entry name" value="PA2779-like"/>
</dbReference>
<sequence>MKTQHCFAKPIKYVAVAGILAMTLYIPAAHAILIDTETAVQTTETQQDRSRLHDALDREQVMARLLALGVEPAQLQARIDALTNVEAQALAKNLDAMPAGGDIGFLELILIIILLVILL</sequence>
<feature type="transmembrane region" description="Helical" evidence="1">
    <location>
        <begin position="12"/>
        <end position="34"/>
    </location>
</feature>
<evidence type="ECO:0000256" key="1">
    <source>
        <dbReference type="SAM" id="Phobius"/>
    </source>
</evidence>
<dbReference type="NCBIfam" id="NF033919">
    <property type="entry name" value="PA2779_fam"/>
    <property type="match status" value="1"/>
</dbReference>
<keyword evidence="1" id="KW-0812">Transmembrane</keyword>
<gene>
    <name evidence="2" type="ORF">A2W18_10485</name>
</gene>
<comment type="caution">
    <text evidence="2">The sequence shown here is derived from an EMBL/GenBank/DDBJ whole genome shotgun (WGS) entry which is preliminary data.</text>
</comment>
<keyword evidence="1" id="KW-1133">Transmembrane helix</keyword>
<accession>A0A1F6V8V3</accession>
<keyword evidence="1" id="KW-0472">Membrane</keyword>
<protein>
    <recommendedName>
        <fullName evidence="4">PA2779 family protein</fullName>
    </recommendedName>
</protein>
<reference evidence="2 3" key="1">
    <citation type="journal article" date="2016" name="Nat. Commun.">
        <title>Thousands of microbial genomes shed light on interconnected biogeochemical processes in an aquifer system.</title>
        <authorList>
            <person name="Anantharaman K."/>
            <person name="Brown C.T."/>
            <person name="Hug L.A."/>
            <person name="Sharon I."/>
            <person name="Castelle C.J."/>
            <person name="Probst A.J."/>
            <person name="Thomas B.C."/>
            <person name="Singh A."/>
            <person name="Wilkins M.J."/>
            <person name="Karaoz U."/>
            <person name="Brodie E.L."/>
            <person name="Williams K.H."/>
            <person name="Hubbard S.S."/>
            <person name="Banfield J.F."/>
        </authorList>
    </citation>
    <scope>NUCLEOTIDE SEQUENCE [LARGE SCALE GENOMIC DNA]</scope>
</reference>
<proteinExistence type="predicted"/>
<dbReference type="AlphaFoldDB" id="A0A1F6V8V3"/>